<dbReference type="InterPro" id="IPR010285">
    <property type="entry name" value="DNA_helicase_pif1-like_DEAD"/>
</dbReference>
<comment type="caution">
    <text evidence="2">The sequence shown here is derived from an EMBL/GenBank/DDBJ whole genome shotgun (WGS) entry which is preliminary data.</text>
</comment>
<organism evidence="2 3">
    <name type="scientific">Pedobacter yulinensis</name>
    <dbReference type="NCBI Taxonomy" id="2126353"/>
    <lineage>
        <taxon>Bacteria</taxon>
        <taxon>Pseudomonadati</taxon>
        <taxon>Bacteroidota</taxon>
        <taxon>Sphingobacteriia</taxon>
        <taxon>Sphingobacteriales</taxon>
        <taxon>Sphingobacteriaceae</taxon>
        <taxon>Pedobacter</taxon>
    </lineage>
</organism>
<proteinExistence type="predicted"/>
<sequence>MPEIQSTANDKQALAEQFVNYTSRHVFLTGKAGTGKTTLLRRLMDKTFKKALIVAPTGIAAINAEGVTIHSQFQLPFGAFLPEQAQQELAGMTGFNFNTPRTLARHLNMPARKRKVIQELELLIIDEVSMLRADMLDAIDFVLRYIRRSQLPFGGIQLLFIGDLSQLPPVVRPAEWQVLQRYYQSFFFFDALALRQTDLICIELDKIYRQDDRVFIDLLNNLRNNQVTVADRALLEKYYKPGFEPVDGDGYITLTTHNAAATELNVRKLRALQGETFLYKAEIEREFPETAYPAEVMLELKTGAQIMFIKNDPSPEKRFFNGKLAYITKLDVDGIEVSLEGSGDVFLLEKYTWKNQRYTVHTTSNEITEEVIGTFTQYPVRLAWAITVHKSQGLTFEKAVLDIGNAFAPGQIYVALSRLRSLDGLVLTSMLGRQGIDQDKSVSLFHRRHAEAGDPAGRMDQDRLNFLKDYLLRAFDLSMMVYVWKTHAASYDADEQRSTKQRFREWAFDIYKETETLKGPADKFMWQLQGLFQQVAANGLSAVLTRAESASAYFLPRLQALSEQVLEHLEKLKGETKVKTYLGELLDAELSIYESGRKMEKAVLLLKAAIAGSNITKAELVSTKAEVLREEQMKKALHMADRETLRAGDLRKAKKQKAPRIDTYEASFTLFKAGKSLEEIAAERKLALTTVEGHLCRYVSLGEIEATALVAQSELTAIHKAISGLQTKKLSEIREHVGEQFSYFAIKVAIACLEANPAALD</sequence>
<dbReference type="Gene3D" id="3.40.50.300">
    <property type="entry name" value="P-loop containing nucleotide triphosphate hydrolases"/>
    <property type="match status" value="2"/>
</dbReference>
<dbReference type="GO" id="GO:0003678">
    <property type="term" value="F:DNA helicase activity"/>
    <property type="evidence" value="ECO:0007669"/>
    <property type="project" value="InterPro"/>
</dbReference>
<dbReference type="Pfam" id="PF14493">
    <property type="entry name" value="HTH_40"/>
    <property type="match status" value="1"/>
</dbReference>
<gene>
    <name evidence="2" type="ORF">C7T94_04495</name>
</gene>
<name>A0A2T3HNH5_9SPHI</name>
<dbReference type="InterPro" id="IPR003593">
    <property type="entry name" value="AAA+_ATPase"/>
</dbReference>
<dbReference type="Proteomes" id="UP000240912">
    <property type="component" value="Unassembled WGS sequence"/>
</dbReference>
<dbReference type="InterPro" id="IPR029491">
    <property type="entry name" value="Helicase_HTH"/>
</dbReference>
<dbReference type="OrthoDB" id="9763659at2"/>
<keyword evidence="2" id="KW-0547">Nucleotide-binding</keyword>
<dbReference type="EMBL" id="PYLS01000004">
    <property type="protein sequence ID" value="PST84002.1"/>
    <property type="molecule type" value="Genomic_DNA"/>
</dbReference>
<evidence type="ECO:0000313" key="3">
    <source>
        <dbReference type="Proteomes" id="UP000240912"/>
    </source>
</evidence>
<dbReference type="Pfam" id="PF05970">
    <property type="entry name" value="PIF1"/>
    <property type="match status" value="2"/>
</dbReference>
<dbReference type="PANTHER" id="PTHR47642">
    <property type="entry name" value="ATP-DEPENDENT DNA HELICASE"/>
    <property type="match status" value="1"/>
</dbReference>
<protein>
    <submittedName>
        <fullName evidence="2">Helicase</fullName>
    </submittedName>
</protein>
<keyword evidence="2" id="KW-0067">ATP-binding</keyword>
<reference evidence="2 3" key="1">
    <citation type="submission" date="2018-03" db="EMBL/GenBank/DDBJ databases">
        <authorList>
            <person name="Keele B.F."/>
        </authorList>
    </citation>
    <scope>NUCLEOTIDE SEQUENCE [LARGE SCALE GENOMIC DNA]</scope>
    <source>
        <strain evidence="2 3">YL28-9</strain>
    </source>
</reference>
<feature type="domain" description="AAA+ ATPase" evidence="1">
    <location>
        <begin position="22"/>
        <end position="330"/>
    </location>
</feature>
<dbReference type="GO" id="GO:0006281">
    <property type="term" value="P:DNA repair"/>
    <property type="evidence" value="ECO:0007669"/>
    <property type="project" value="InterPro"/>
</dbReference>
<dbReference type="InterPro" id="IPR051055">
    <property type="entry name" value="PIF1_helicase"/>
</dbReference>
<dbReference type="RefSeq" id="WP_107213989.1">
    <property type="nucleotide sequence ID" value="NZ_KZ686268.1"/>
</dbReference>
<dbReference type="AlphaFoldDB" id="A0A2T3HNH5"/>
<keyword evidence="2" id="KW-0378">Hydrolase</keyword>
<dbReference type="FunFam" id="3.40.50.300:FF:001498">
    <property type="entry name" value="ATP-dependent DNA helicase"/>
    <property type="match status" value="1"/>
</dbReference>
<dbReference type="SMART" id="SM00382">
    <property type="entry name" value="AAA"/>
    <property type="match status" value="1"/>
</dbReference>
<dbReference type="SUPFAM" id="SSF52540">
    <property type="entry name" value="P-loop containing nucleoside triphosphate hydrolases"/>
    <property type="match status" value="2"/>
</dbReference>
<accession>A0A2T3HNH5</accession>
<dbReference type="InterPro" id="IPR027417">
    <property type="entry name" value="P-loop_NTPase"/>
</dbReference>
<dbReference type="CDD" id="cd18809">
    <property type="entry name" value="SF1_C_RecD"/>
    <property type="match status" value="1"/>
</dbReference>
<evidence type="ECO:0000259" key="1">
    <source>
        <dbReference type="SMART" id="SM00382"/>
    </source>
</evidence>
<dbReference type="PANTHER" id="PTHR47642:SF5">
    <property type="entry name" value="ATP-DEPENDENT DNA HELICASE"/>
    <property type="match status" value="1"/>
</dbReference>
<dbReference type="GO" id="GO:0000723">
    <property type="term" value="P:telomere maintenance"/>
    <property type="evidence" value="ECO:0007669"/>
    <property type="project" value="InterPro"/>
</dbReference>
<evidence type="ECO:0000313" key="2">
    <source>
        <dbReference type="EMBL" id="PST84002.1"/>
    </source>
</evidence>
<keyword evidence="2" id="KW-0347">Helicase</keyword>
<keyword evidence="3" id="KW-1185">Reference proteome</keyword>